<dbReference type="EMBL" id="VWSJ01000031">
    <property type="protein sequence ID" value="MSN96954.1"/>
    <property type="molecule type" value="Genomic_DNA"/>
</dbReference>
<dbReference type="GO" id="GO:0005886">
    <property type="term" value="C:plasma membrane"/>
    <property type="evidence" value="ECO:0007669"/>
    <property type="project" value="UniProtKB-SubCell"/>
</dbReference>
<dbReference type="AlphaFoldDB" id="A0A6L5WIU2"/>
<feature type="transmembrane region" description="Helical" evidence="7">
    <location>
        <begin position="7"/>
        <end position="32"/>
    </location>
</feature>
<dbReference type="InterPro" id="IPR047135">
    <property type="entry name" value="YsiQ"/>
</dbReference>
<dbReference type="InterPro" id="IPR048279">
    <property type="entry name" value="MdtK-like"/>
</dbReference>
<feature type="transmembrane region" description="Helical" evidence="7">
    <location>
        <begin position="349"/>
        <end position="368"/>
    </location>
</feature>
<feature type="transmembrane region" description="Helical" evidence="7">
    <location>
        <begin position="157"/>
        <end position="176"/>
    </location>
</feature>
<proteinExistence type="predicted"/>
<dbReference type="PANTHER" id="PTHR42925">
    <property type="entry name" value="MULTIDRUG AND TOXIN EFFLUX PROTEIN MATE FAMILY"/>
    <property type="match status" value="1"/>
</dbReference>
<gene>
    <name evidence="8" type="ORF">F1B92_07250</name>
</gene>
<dbReference type="CDD" id="cd13134">
    <property type="entry name" value="MATE_like_8"/>
    <property type="match status" value="1"/>
</dbReference>
<dbReference type="Pfam" id="PF01554">
    <property type="entry name" value="MatE"/>
    <property type="match status" value="2"/>
</dbReference>
<evidence type="ECO:0000256" key="7">
    <source>
        <dbReference type="SAM" id="Phobius"/>
    </source>
</evidence>
<feature type="transmembrane region" description="Helical" evidence="7">
    <location>
        <begin position="312"/>
        <end position="329"/>
    </location>
</feature>
<keyword evidence="4 7" id="KW-0812">Transmembrane</keyword>
<feature type="transmembrane region" description="Helical" evidence="7">
    <location>
        <begin position="126"/>
        <end position="150"/>
    </location>
</feature>
<evidence type="ECO:0000256" key="2">
    <source>
        <dbReference type="ARBA" id="ARBA00022448"/>
    </source>
</evidence>
<keyword evidence="5 7" id="KW-1133">Transmembrane helix</keyword>
<keyword evidence="2" id="KW-0813">Transport</keyword>
<reference evidence="8 9" key="1">
    <citation type="submission" date="2019-09" db="EMBL/GenBank/DDBJ databases">
        <authorList>
            <person name="Silva M."/>
            <person name="Pereira G."/>
            <person name="Lopes-Da-Costa L."/>
            <person name="Silva E."/>
        </authorList>
    </citation>
    <scope>NUCLEOTIDE SEQUENCE [LARGE SCALE GENOMIC DNA]</scope>
    <source>
        <strain evidence="8 9">FMV-PI01</strain>
    </source>
</reference>
<keyword evidence="9" id="KW-1185">Reference proteome</keyword>
<feature type="transmembrane region" description="Helical" evidence="7">
    <location>
        <begin position="380"/>
        <end position="400"/>
    </location>
</feature>
<evidence type="ECO:0000313" key="9">
    <source>
        <dbReference type="Proteomes" id="UP000476338"/>
    </source>
</evidence>
<dbReference type="InterPro" id="IPR002528">
    <property type="entry name" value="MATE_fam"/>
</dbReference>
<dbReference type="NCBIfam" id="TIGR00797">
    <property type="entry name" value="matE"/>
    <property type="match status" value="1"/>
</dbReference>
<dbReference type="GO" id="GO:0042910">
    <property type="term" value="F:xenobiotic transmembrane transporter activity"/>
    <property type="evidence" value="ECO:0007669"/>
    <property type="project" value="InterPro"/>
</dbReference>
<feature type="transmembrane region" description="Helical" evidence="7">
    <location>
        <begin position="243"/>
        <end position="264"/>
    </location>
</feature>
<dbReference type="PANTHER" id="PTHR42925:SF1">
    <property type="entry name" value="VIRULENCE FACTOR MVIN"/>
    <property type="match status" value="1"/>
</dbReference>
<accession>A0A6L5WIU2</accession>
<evidence type="ECO:0000256" key="3">
    <source>
        <dbReference type="ARBA" id="ARBA00022475"/>
    </source>
</evidence>
<dbReference type="RefSeq" id="WP_154571208.1">
    <property type="nucleotide sequence ID" value="NZ_VWSJ01000031.1"/>
</dbReference>
<dbReference type="Proteomes" id="UP000476338">
    <property type="component" value="Unassembled WGS sequence"/>
</dbReference>
<dbReference type="GO" id="GO:0015297">
    <property type="term" value="F:antiporter activity"/>
    <property type="evidence" value="ECO:0007669"/>
    <property type="project" value="InterPro"/>
</dbReference>
<keyword evidence="6 7" id="KW-0472">Membrane</keyword>
<name>A0A6L5WIU2_9BACT</name>
<reference evidence="8 9" key="2">
    <citation type="submission" date="2020-03" db="EMBL/GenBank/DDBJ databases">
        <title>Campylobacter portucalensis sp. nov., a new species of Campylobacter isolated from the reproductive tract of bulls.</title>
        <authorList>
            <person name="Silva M.F."/>
            <person name="Pereira G."/>
            <person name="Carneiro C."/>
            <person name="Hemphill A."/>
            <person name="Mateus L."/>
            <person name="Lopes-Da-Costa L."/>
            <person name="Silva E."/>
        </authorList>
    </citation>
    <scope>NUCLEOTIDE SEQUENCE [LARGE SCALE GENOMIC DNA]</scope>
    <source>
        <strain evidence="8 9">FMV-PI01</strain>
    </source>
</reference>
<feature type="transmembrane region" description="Helical" evidence="7">
    <location>
        <begin position="84"/>
        <end position="106"/>
    </location>
</feature>
<feature type="transmembrane region" description="Helical" evidence="7">
    <location>
        <begin position="52"/>
        <end position="72"/>
    </location>
</feature>
<comment type="subcellular location">
    <subcellularLocation>
        <location evidence="1">Cell membrane</location>
        <topology evidence="1">Multi-pass membrane protein</topology>
    </subcellularLocation>
</comment>
<feature type="transmembrane region" description="Helical" evidence="7">
    <location>
        <begin position="270"/>
        <end position="292"/>
    </location>
</feature>
<organism evidence="8 9">
    <name type="scientific">Campylobacter portucalensis</name>
    <dbReference type="NCBI Taxonomy" id="2608384"/>
    <lineage>
        <taxon>Bacteria</taxon>
        <taxon>Pseudomonadati</taxon>
        <taxon>Campylobacterota</taxon>
        <taxon>Epsilonproteobacteria</taxon>
        <taxon>Campylobacterales</taxon>
        <taxon>Campylobacteraceae</taxon>
        <taxon>Campylobacter</taxon>
    </lineage>
</organism>
<comment type="caution">
    <text evidence="8">The sequence shown here is derived from an EMBL/GenBank/DDBJ whole genome shotgun (WGS) entry which is preliminary data.</text>
</comment>
<dbReference type="PIRSF" id="PIRSF006603">
    <property type="entry name" value="DinF"/>
    <property type="match status" value="1"/>
</dbReference>
<evidence type="ECO:0000256" key="4">
    <source>
        <dbReference type="ARBA" id="ARBA00022692"/>
    </source>
</evidence>
<evidence type="ECO:0000256" key="6">
    <source>
        <dbReference type="ARBA" id="ARBA00023136"/>
    </source>
</evidence>
<evidence type="ECO:0000256" key="5">
    <source>
        <dbReference type="ARBA" id="ARBA00022989"/>
    </source>
</evidence>
<feature type="transmembrane region" description="Helical" evidence="7">
    <location>
        <begin position="196"/>
        <end position="222"/>
    </location>
</feature>
<evidence type="ECO:0000313" key="8">
    <source>
        <dbReference type="EMBL" id="MSN96954.1"/>
    </source>
</evidence>
<evidence type="ECO:0000256" key="1">
    <source>
        <dbReference type="ARBA" id="ARBA00004651"/>
    </source>
</evidence>
<protein>
    <submittedName>
        <fullName evidence="8">MATE family efflux transporter</fullName>
    </submittedName>
</protein>
<sequence length="441" mass="48967">MEKQVSLISIFIPVYFNMLLSIITLMINTYMISLIDHNLVGAMGAGNQIFSLFINIFNLLAVGCSVLVSQAIGAKDKKTAIRAVHISIMLNAGLGIICSIFIFFFANLVLKLLQVPQDVFNESYKYLRIISLIFAIDATAVVLIAVIRAYGYASHTMFVSIIINIITICGNTIALFEPFGLPFFGLSGVGISTITGRILGVCMLLFVLIKVVKIPLFISLFVNIRLYLLKKILSIGIPSAGENLIWVIQYLIAFSFVASMGSNSLTTQTIYFQISAFIFFASSAIGIANEVIVARLVGAKENEKAYHQSFKALKIGFLITAIFLGVVFLNKNLIMSAFNLPNSVKELMLPLFFLSIILEFGRTQNVIMVNALRASGDAKFPFYMGIIFMWGVSIPLGWFLGIYLEMGILGVWIGFLADEWLRGSINTLRWKSKKWQEKKLI</sequence>
<keyword evidence="3" id="KW-1003">Cell membrane</keyword>